<evidence type="ECO:0000256" key="1">
    <source>
        <dbReference type="ARBA" id="ARBA00039658"/>
    </source>
</evidence>
<feature type="region of interest" description="Disordered" evidence="2">
    <location>
        <begin position="320"/>
        <end position="339"/>
    </location>
</feature>
<dbReference type="InterPro" id="IPR041588">
    <property type="entry name" value="Integrase_H2C2"/>
</dbReference>
<dbReference type="GO" id="GO:0015074">
    <property type="term" value="P:DNA integration"/>
    <property type="evidence" value="ECO:0007669"/>
    <property type="project" value="InterPro"/>
</dbReference>
<evidence type="ECO:0000259" key="3">
    <source>
        <dbReference type="PROSITE" id="PS50994"/>
    </source>
</evidence>
<evidence type="ECO:0000256" key="2">
    <source>
        <dbReference type="SAM" id="MobiDB-lite"/>
    </source>
</evidence>
<name>A0AAV7W686_PLEWA</name>
<protein>
    <recommendedName>
        <fullName evidence="1">Gypsy retrotransposon integrase-like protein 1</fullName>
    </recommendedName>
</protein>
<dbReference type="AlphaFoldDB" id="A0AAV7W686"/>
<dbReference type="InterPro" id="IPR012337">
    <property type="entry name" value="RNaseH-like_sf"/>
</dbReference>
<proteinExistence type="predicted"/>
<dbReference type="EMBL" id="JANPWB010000002">
    <property type="protein sequence ID" value="KAJ1208271.1"/>
    <property type="molecule type" value="Genomic_DNA"/>
</dbReference>
<dbReference type="InterPro" id="IPR001584">
    <property type="entry name" value="Integrase_cat-core"/>
</dbReference>
<dbReference type="GO" id="GO:0003676">
    <property type="term" value="F:nucleic acid binding"/>
    <property type="evidence" value="ECO:0007669"/>
    <property type="project" value="InterPro"/>
</dbReference>
<dbReference type="PROSITE" id="PS50994">
    <property type="entry name" value="INTEGRASE"/>
    <property type="match status" value="1"/>
</dbReference>
<dbReference type="InterPro" id="IPR036397">
    <property type="entry name" value="RNaseH_sf"/>
</dbReference>
<evidence type="ECO:0000313" key="4">
    <source>
        <dbReference type="EMBL" id="KAJ1208271.1"/>
    </source>
</evidence>
<dbReference type="Proteomes" id="UP001066276">
    <property type="component" value="Chromosome 1_2"/>
</dbReference>
<dbReference type="PANTHER" id="PTHR37984">
    <property type="entry name" value="PROTEIN CBG26694"/>
    <property type="match status" value="1"/>
</dbReference>
<reference evidence="4" key="1">
    <citation type="journal article" date="2022" name="bioRxiv">
        <title>Sequencing and chromosome-scale assembly of the giantPleurodeles waltlgenome.</title>
        <authorList>
            <person name="Brown T."/>
            <person name="Elewa A."/>
            <person name="Iarovenko S."/>
            <person name="Subramanian E."/>
            <person name="Araus A.J."/>
            <person name="Petzold A."/>
            <person name="Susuki M."/>
            <person name="Suzuki K.-i.T."/>
            <person name="Hayashi T."/>
            <person name="Toyoda A."/>
            <person name="Oliveira C."/>
            <person name="Osipova E."/>
            <person name="Leigh N.D."/>
            <person name="Simon A."/>
            <person name="Yun M.H."/>
        </authorList>
    </citation>
    <scope>NUCLEOTIDE SEQUENCE</scope>
    <source>
        <strain evidence="4">20211129_DDA</strain>
        <tissue evidence="4">Liver</tissue>
    </source>
</reference>
<dbReference type="Pfam" id="PF00665">
    <property type="entry name" value="rve"/>
    <property type="match status" value="1"/>
</dbReference>
<dbReference type="Pfam" id="PF17921">
    <property type="entry name" value="Integrase_H2C2"/>
    <property type="match status" value="1"/>
</dbReference>
<comment type="caution">
    <text evidence="4">The sequence shown here is derived from an EMBL/GenBank/DDBJ whole genome shotgun (WGS) entry which is preliminary data.</text>
</comment>
<feature type="domain" description="Integrase catalytic" evidence="3">
    <location>
        <begin position="48"/>
        <end position="205"/>
    </location>
</feature>
<gene>
    <name evidence="4" type="ORF">NDU88_003657</name>
</gene>
<keyword evidence="5" id="KW-1185">Reference proteome</keyword>
<dbReference type="InterPro" id="IPR050951">
    <property type="entry name" value="Retrovirus_Pol_polyprotein"/>
</dbReference>
<organism evidence="4 5">
    <name type="scientific">Pleurodeles waltl</name>
    <name type="common">Iberian ribbed newt</name>
    <dbReference type="NCBI Taxonomy" id="8319"/>
    <lineage>
        <taxon>Eukaryota</taxon>
        <taxon>Metazoa</taxon>
        <taxon>Chordata</taxon>
        <taxon>Craniata</taxon>
        <taxon>Vertebrata</taxon>
        <taxon>Euteleostomi</taxon>
        <taxon>Amphibia</taxon>
        <taxon>Batrachia</taxon>
        <taxon>Caudata</taxon>
        <taxon>Salamandroidea</taxon>
        <taxon>Salamandridae</taxon>
        <taxon>Pleurodelinae</taxon>
        <taxon>Pleurodeles</taxon>
    </lineage>
</organism>
<sequence>MTKSRLRTVYWWPGLDRDVEAVVKDCLTCARNDKNKVVVKSPLSPVAVPEKPWVKLGLDFMGPFHLLPANERYVMLIVDYTSKWVVTKCVNSVDTRTVIEFLKEEFSREGVPSHLITDNGVQLTSQEMKLFLDSLAVVHLKTALYLPQANGLAERMNRMVKSCVQEAIETRAPLADLLRDQWWAYCNTPNSITGIAPFEYMRGRSGCTKMSPAWFRNKFDLGDLDQEKLSRASDRRRGYQCKYKLRYDYKHGVSSVKWKVGDMVLLKDPGFRTKGKSRFKGPFCIKEVRKNVVVLNNGDVWSMSRIVKWNNRVVDSPDLSPDLREDPSLSGSKATPCIKAPSRLRSRPLWLSDYVP</sequence>
<dbReference type="Gene3D" id="3.30.420.10">
    <property type="entry name" value="Ribonuclease H-like superfamily/Ribonuclease H"/>
    <property type="match status" value="1"/>
</dbReference>
<dbReference type="SUPFAM" id="SSF53098">
    <property type="entry name" value="Ribonuclease H-like"/>
    <property type="match status" value="1"/>
</dbReference>
<dbReference type="Gene3D" id="1.10.340.70">
    <property type="match status" value="1"/>
</dbReference>
<accession>A0AAV7W686</accession>
<evidence type="ECO:0000313" key="5">
    <source>
        <dbReference type="Proteomes" id="UP001066276"/>
    </source>
</evidence>
<dbReference type="PANTHER" id="PTHR37984:SF5">
    <property type="entry name" value="PROTEIN NYNRIN-LIKE"/>
    <property type="match status" value="1"/>
</dbReference>